<keyword evidence="2 4" id="KW-0479">Metal-binding</keyword>
<dbReference type="CDD" id="cd08168">
    <property type="entry name" value="Cytochrom_C3"/>
    <property type="match status" value="2"/>
</dbReference>
<dbReference type="RefSeq" id="WP_090392215.1">
    <property type="nucleotide sequence ID" value="NZ_FMZO01000016.1"/>
</dbReference>
<dbReference type="InterPro" id="IPR036280">
    <property type="entry name" value="Multihaem_cyt_sf"/>
</dbReference>
<dbReference type="InterPro" id="IPR036909">
    <property type="entry name" value="Cyt_c-like_dom_sf"/>
</dbReference>
<dbReference type="SUPFAM" id="SSF46626">
    <property type="entry name" value="Cytochrome c"/>
    <property type="match status" value="1"/>
</dbReference>
<dbReference type="PROSITE" id="PS51007">
    <property type="entry name" value="CYTC"/>
    <property type="match status" value="1"/>
</dbReference>
<evidence type="ECO:0000256" key="5">
    <source>
        <dbReference type="SAM" id="Phobius"/>
    </source>
</evidence>
<keyword evidence="3 4" id="KW-0408">Iron</keyword>
<dbReference type="GO" id="GO:0009055">
    <property type="term" value="F:electron transfer activity"/>
    <property type="evidence" value="ECO:0007669"/>
    <property type="project" value="InterPro"/>
</dbReference>
<protein>
    <submittedName>
        <fullName evidence="7">Cytochrome c</fullName>
    </submittedName>
</protein>
<keyword evidence="5" id="KW-1133">Transmembrane helix</keyword>
<dbReference type="OrthoDB" id="9782196at2"/>
<evidence type="ECO:0000256" key="4">
    <source>
        <dbReference type="PROSITE-ProRule" id="PRU00433"/>
    </source>
</evidence>
<evidence type="ECO:0000256" key="1">
    <source>
        <dbReference type="ARBA" id="ARBA00022617"/>
    </source>
</evidence>
<dbReference type="Proteomes" id="UP000198757">
    <property type="component" value="Unassembled WGS sequence"/>
</dbReference>
<dbReference type="GO" id="GO:0046872">
    <property type="term" value="F:metal ion binding"/>
    <property type="evidence" value="ECO:0007669"/>
    <property type="project" value="UniProtKB-KW"/>
</dbReference>
<dbReference type="Gene3D" id="1.10.760.10">
    <property type="entry name" value="Cytochrome c-like domain"/>
    <property type="match status" value="1"/>
</dbReference>
<sequence>MTISKYIINRFFLIILTLFTLSWFNTISAQDADGKTLFLSKCASCHAPDMKTNSTGPALFGVEGQWEDKSKLHEWIRNNQKLIASGYPQAVETSKLTANVMSVFPDLTDPQIDAILKYIDEKGSGKLDGGKGGQANGPAGAAAGEGDSSQHPLLYGVITLILALAALILIFVNRNLKKISDDTEGKKTPDAVPFLQNKIYLATAAILLFIVGGYFTTKAMINMNRQKNYEPKQPIFYSHKVHAGINQINCLYCHGNAWESKTAAIPSVNVCMNCHKTIQKYNGPELKDKNGNPVDGTAEIAKLYQYAGFDPQNPDAWDANKAKPIDWVKIHNLPDHVYFNHSQHVRVGNVQCQTCHGEITGMDEVHQFAELSMGWCVNCHRQTKVNFNVDSASGNQFYSIYEKFHNDIKSGKMDSVTVKDIGGLECQKCHY</sequence>
<keyword evidence="8" id="KW-1185">Reference proteome</keyword>
<dbReference type="GO" id="GO:0020037">
    <property type="term" value="F:heme binding"/>
    <property type="evidence" value="ECO:0007669"/>
    <property type="project" value="InterPro"/>
</dbReference>
<dbReference type="EMBL" id="FMZO01000016">
    <property type="protein sequence ID" value="SDD91067.1"/>
    <property type="molecule type" value="Genomic_DNA"/>
</dbReference>
<reference evidence="8" key="1">
    <citation type="submission" date="2016-10" db="EMBL/GenBank/DDBJ databases">
        <authorList>
            <person name="Varghese N."/>
            <person name="Submissions S."/>
        </authorList>
    </citation>
    <scope>NUCLEOTIDE SEQUENCE [LARGE SCALE GENOMIC DNA]</scope>
    <source>
        <strain evidence="8">DSM 25811 / CCM 8410 / LMG 26954 / E90</strain>
    </source>
</reference>
<dbReference type="SUPFAM" id="SSF48695">
    <property type="entry name" value="Multiheme cytochromes"/>
    <property type="match status" value="1"/>
</dbReference>
<evidence type="ECO:0000313" key="8">
    <source>
        <dbReference type="Proteomes" id="UP000198757"/>
    </source>
</evidence>
<keyword evidence="5" id="KW-0472">Membrane</keyword>
<dbReference type="InterPro" id="IPR009056">
    <property type="entry name" value="Cyt_c-like_dom"/>
</dbReference>
<dbReference type="Gene3D" id="3.90.10.10">
    <property type="entry name" value="Cytochrome C3"/>
    <property type="match status" value="2"/>
</dbReference>
<dbReference type="Pfam" id="PF00034">
    <property type="entry name" value="Cytochrom_C"/>
    <property type="match status" value="1"/>
</dbReference>
<dbReference type="STRING" id="1285928.SAMN04487894_11617"/>
<feature type="transmembrane region" description="Helical" evidence="5">
    <location>
        <begin position="199"/>
        <end position="217"/>
    </location>
</feature>
<dbReference type="PANTHER" id="PTHR39425">
    <property type="entry name" value="LIPOPROTEIN CYTOCHROME C"/>
    <property type="match status" value="1"/>
</dbReference>
<evidence type="ECO:0000256" key="3">
    <source>
        <dbReference type="ARBA" id="ARBA00023004"/>
    </source>
</evidence>
<evidence type="ECO:0000313" key="7">
    <source>
        <dbReference type="EMBL" id="SDD91067.1"/>
    </source>
</evidence>
<feature type="domain" description="Cytochrome c" evidence="6">
    <location>
        <begin position="29"/>
        <end position="123"/>
    </location>
</feature>
<feature type="transmembrane region" description="Helical" evidence="5">
    <location>
        <begin position="153"/>
        <end position="172"/>
    </location>
</feature>
<keyword evidence="5" id="KW-0812">Transmembrane</keyword>
<accession>A0A1G6YN23</accession>
<proteinExistence type="predicted"/>
<gene>
    <name evidence="7" type="ORF">SAMN04487894_11617</name>
</gene>
<organism evidence="7 8">
    <name type="scientific">Niabella drilacis (strain DSM 25811 / CCM 8410 / CCUG 62505 / LMG 26954 / E90)</name>
    <dbReference type="NCBI Taxonomy" id="1285928"/>
    <lineage>
        <taxon>Bacteria</taxon>
        <taxon>Pseudomonadati</taxon>
        <taxon>Bacteroidota</taxon>
        <taxon>Chitinophagia</taxon>
        <taxon>Chitinophagales</taxon>
        <taxon>Chitinophagaceae</taxon>
        <taxon>Niabella</taxon>
    </lineage>
</organism>
<evidence type="ECO:0000259" key="6">
    <source>
        <dbReference type="PROSITE" id="PS51007"/>
    </source>
</evidence>
<evidence type="ECO:0000256" key="2">
    <source>
        <dbReference type="ARBA" id="ARBA00022723"/>
    </source>
</evidence>
<dbReference type="PANTHER" id="PTHR39425:SF1">
    <property type="entry name" value="CYTOCHROME C7-LIKE DOMAIN-CONTAINING PROTEIN"/>
    <property type="match status" value="1"/>
</dbReference>
<dbReference type="AlphaFoldDB" id="A0A1G6YN23"/>
<name>A0A1G6YN23_NIADE</name>
<keyword evidence="1 4" id="KW-0349">Heme</keyword>